<feature type="coiled-coil region" evidence="1">
    <location>
        <begin position="202"/>
        <end position="255"/>
    </location>
</feature>
<dbReference type="GO" id="GO:0043709">
    <property type="term" value="P:cell adhesion involved in single-species biofilm formation"/>
    <property type="evidence" value="ECO:0007669"/>
    <property type="project" value="TreeGrafter"/>
</dbReference>
<dbReference type="InterPro" id="IPR050469">
    <property type="entry name" value="Diguanylate_Cyclase"/>
</dbReference>
<dbReference type="SUPFAM" id="SSF55073">
    <property type="entry name" value="Nucleotide cyclase"/>
    <property type="match status" value="1"/>
</dbReference>
<sequence length="391" mass="43338">MKATWFQGTICLIRTEVRNDMSSSLISPPIRTSSSQSVRLRRTLYGSVTHLCTATIVLGCYLMGMLEGSRAVHYGVLIVLINLIFVALIASGLNLRFRDPSMTAAQVFISLWPSIYVMYYLGEPQARMAFLLMGTVGMLFGVFALNFRGLFLLGVSLLLAYLALLAVFVAREPARIDLRVEVVIVFAYAVVLILVASLGNQMTALRRTLKERNRKLETALSELEELATRDSLTRLPNRRALLERLLQEIARMERQKSSAGVFCVCLLDIDFFKRVNDTFGHQTGDETLCLVAGALQHAVRRSDFVGRFGGEEFLLVLTEGTPEAALLVAERVRVTVAALQIPGQATHERISASLGVTAYRPGESIETTIARADRALYCAKHQGRNRVVYDG</sequence>
<feature type="transmembrane region" description="Helical" evidence="2">
    <location>
        <begin position="44"/>
        <end position="65"/>
    </location>
</feature>
<dbReference type="GO" id="GO:0052621">
    <property type="term" value="F:diguanylate cyclase activity"/>
    <property type="evidence" value="ECO:0007669"/>
    <property type="project" value="TreeGrafter"/>
</dbReference>
<feature type="transmembrane region" description="Helical" evidence="2">
    <location>
        <begin position="128"/>
        <end position="145"/>
    </location>
</feature>
<evidence type="ECO:0000313" key="4">
    <source>
        <dbReference type="EMBL" id="AFZ68359.1"/>
    </source>
</evidence>
<reference evidence="5" key="1">
    <citation type="submission" date="2012-03" db="EMBL/GenBank/DDBJ databases">
        <title>Complete sequence of chromosome of Deinococcus peraridilitoris DSM 19664.</title>
        <authorList>
            <person name="Lucas S."/>
            <person name="Copeland A."/>
            <person name="Lapidus A."/>
            <person name="Glavina del Rio T."/>
            <person name="Dalin E."/>
            <person name="Tice H."/>
            <person name="Bruce D."/>
            <person name="Goodwin L."/>
            <person name="Pitluck S."/>
            <person name="Peters L."/>
            <person name="Mikhailova N."/>
            <person name="Lu M."/>
            <person name="Kyrpides N."/>
            <person name="Mavromatis K."/>
            <person name="Ivanova N."/>
            <person name="Brettin T."/>
            <person name="Detter J.C."/>
            <person name="Han C."/>
            <person name="Larimer F."/>
            <person name="Land M."/>
            <person name="Hauser L."/>
            <person name="Markowitz V."/>
            <person name="Cheng J.-F."/>
            <person name="Hugenholtz P."/>
            <person name="Woyke T."/>
            <person name="Wu D."/>
            <person name="Pukall R."/>
            <person name="Steenblock K."/>
            <person name="Brambilla E."/>
            <person name="Klenk H.-P."/>
            <person name="Eisen J.A."/>
        </authorList>
    </citation>
    <scope>NUCLEOTIDE SEQUENCE [LARGE SCALE GENOMIC DNA]</scope>
    <source>
        <strain evidence="5">DSM 19664 / LMG 22246 / CIP 109416 / KR-200</strain>
    </source>
</reference>
<dbReference type="CDD" id="cd01949">
    <property type="entry name" value="GGDEF"/>
    <property type="match status" value="1"/>
</dbReference>
<dbReference type="NCBIfam" id="TIGR00254">
    <property type="entry name" value="GGDEF"/>
    <property type="match status" value="1"/>
</dbReference>
<accession>L0A4J8</accession>
<dbReference type="STRING" id="937777.Deipe_2898"/>
<keyword evidence="2" id="KW-0472">Membrane</keyword>
<dbReference type="KEGG" id="dpd:Deipe_2898"/>
<protein>
    <submittedName>
        <fullName evidence="4">Diguanylate cyclase (GGDEF) domain-containing protein</fullName>
    </submittedName>
</protein>
<dbReference type="FunFam" id="3.30.70.270:FF:000001">
    <property type="entry name" value="Diguanylate cyclase domain protein"/>
    <property type="match status" value="1"/>
</dbReference>
<gene>
    <name evidence="4" type="ordered locus">Deipe_2898</name>
</gene>
<feature type="transmembrane region" description="Helical" evidence="2">
    <location>
        <begin position="182"/>
        <end position="205"/>
    </location>
</feature>
<dbReference type="PANTHER" id="PTHR45138:SF9">
    <property type="entry name" value="DIGUANYLATE CYCLASE DGCM-RELATED"/>
    <property type="match status" value="1"/>
</dbReference>
<dbReference type="eggNOG" id="COG3706">
    <property type="taxonomic scope" value="Bacteria"/>
</dbReference>
<evidence type="ECO:0000313" key="5">
    <source>
        <dbReference type="Proteomes" id="UP000010467"/>
    </source>
</evidence>
<dbReference type="AlphaFoldDB" id="L0A4J8"/>
<dbReference type="HOGENOM" id="CLU_000445_11_1_0"/>
<organism evidence="4 5">
    <name type="scientific">Deinococcus peraridilitoris (strain DSM 19664 / LMG 22246 / CIP 109416 / KR-200)</name>
    <dbReference type="NCBI Taxonomy" id="937777"/>
    <lineage>
        <taxon>Bacteria</taxon>
        <taxon>Thermotogati</taxon>
        <taxon>Deinococcota</taxon>
        <taxon>Deinococci</taxon>
        <taxon>Deinococcales</taxon>
        <taxon>Deinococcaceae</taxon>
        <taxon>Deinococcus</taxon>
    </lineage>
</organism>
<dbReference type="Gene3D" id="3.30.70.270">
    <property type="match status" value="1"/>
</dbReference>
<keyword evidence="1" id="KW-0175">Coiled coil</keyword>
<evidence type="ECO:0000256" key="2">
    <source>
        <dbReference type="SAM" id="Phobius"/>
    </source>
</evidence>
<dbReference type="Proteomes" id="UP000010467">
    <property type="component" value="Chromosome"/>
</dbReference>
<proteinExistence type="predicted"/>
<dbReference type="InterPro" id="IPR029787">
    <property type="entry name" value="Nucleotide_cyclase"/>
</dbReference>
<name>L0A4J8_DEIPD</name>
<dbReference type="InterPro" id="IPR000160">
    <property type="entry name" value="GGDEF_dom"/>
</dbReference>
<feature type="transmembrane region" description="Helical" evidence="2">
    <location>
        <begin position="71"/>
        <end position="90"/>
    </location>
</feature>
<feature type="transmembrane region" description="Helical" evidence="2">
    <location>
        <begin position="150"/>
        <end position="170"/>
    </location>
</feature>
<dbReference type="EMBL" id="CP003382">
    <property type="protein sequence ID" value="AFZ68359.1"/>
    <property type="molecule type" value="Genomic_DNA"/>
</dbReference>
<feature type="domain" description="GGDEF" evidence="3">
    <location>
        <begin position="260"/>
        <end position="391"/>
    </location>
</feature>
<dbReference type="PATRIC" id="fig|937777.3.peg.2916"/>
<dbReference type="PANTHER" id="PTHR45138">
    <property type="entry name" value="REGULATORY COMPONENTS OF SENSORY TRANSDUCTION SYSTEM"/>
    <property type="match status" value="1"/>
</dbReference>
<dbReference type="InterPro" id="IPR043128">
    <property type="entry name" value="Rev_trsase/Diguanyl_cyclase"/>
</dbReference>
<evidence type="ECO:0000259" key="3">
    <source>
        <dbReference type="PROSITE" id="PS50887"/>
    </source>
</evidence>
<dbReference type="GO" id="GO:0005886">
    <property type="term" value="C:plasma membrane"/>
    <property type="evidence" value="ECO:0007669"/>
    <property type="project" value="TreeGrafter"/>
</dbReference>
<keyword evidence="2" id="KW-0812">Transmembrane</keyword>
<dbReference type="Pfam" id="PF00990">
    <property type="entry name" value="GGDEF"/>
    <property type="match status" value="1"/>
</dbReference>
<keyword evidence="5" id="KW-1185">Reference proteome</keyword>
<dbReference type="PROSITE" id="PS50887">
    <property type="entry name" value="GGDEF"/>
    <property type="match status" value="1"/>
</dbReference>
<dbReference type="SMART" id="SM00267">
    <property type="entry name" value="GGDEF"/>
    <property type="match status" value="1"/>
</dbReference>
<dbReference type="GO" id="GO:1902201">
    <property type="term" value="P:negative regulation of bacterial-type flagellum-dependent cell motility"/>
    <property type="evidence" value="ECO:0007669"/>
    <property type="project" value="TreeGrafter"/>
</dbReference>
<evidence type="ECO:0000256" key="1">
    <source>
        <dbReference type="SAM" id="Coils"/>
    </source>
</evidence>
<keyword evidence="2" id="KW-1133">Transmembrane helix</keyword>